<feature type="transmembrane region" description="Helical" evidence="7">
    <location>
        <begin position="270"/>
        <end position="292"/>
    </location>
</feature>
<name>A0AAD3DH23_9CHLO</name>
<evidence type="ECO:0000256" key="6">
    <source>
        <dbReference type="SAM" id="MobiDB-lite"/>
    </source>
</evidence>
<keyword evidence="5 7" id="KW-0472">Membrane</keyword>
<feature type="compositionally biased region" description="Low complexity" evidence="6">
    <location>
        <begin position="188"/>
        <end position="207"/>
    </location>
</feature>
<dbReference type="InterPro" id="IPR004923">
    <property type="entry name" value="FTR1/Fip1/EfeU"/>
</dbReference>
<comment type="caution">
    <text evidence="8">The sequence shown here is derived from an EMBL/GenBank/DDBJ whole genome shotgun (WGS) entry which is preliminary data.</text>
</comment>
<evidence type="ECO:0000256" key="2">
    <source>
        <dbReference type="ARBA" id="ARBA00008333"/>
    </source>
</evidence>
<dbReference type="GO" id="GO:0015093">
    <property type="term" value="F:ferrous iron transmembrane transporter activity"/>
    <property type="evidence" value="ECO:0007669"/>
    <property type="project" value="TreeGrafter"/>
</dbReference>
<feature type="transmembrane region" description="Helical" evidence="7">
    <location>
        <begin position="82"/>
        <end position="106"/>
    </location>
</feature>
<dbReference type="PANTHER" id="PTHR31632">
    <property type="entry name" value="IRON TRANSPORTER FTH1"/>
    <property type="match status" value="1"/>
</dbReference>
<dbReference type="GO" id="GO:0033573">
    <property type="term" value="C:high-affinity iron permease complex"/>
    <property type="evidence" value="ECO:0007669"/>
    <property type="project" value="InterPro"/>
</dbReference>
<evidence type="ECO:0000256" key="1">
    <source>
        <dbReference type="ARBA" id="ARBA00004141"/>
    </source>
</evidence>
<feature type="transmembrane region" description="Helical" evidence="7">
    <location>
        <begin position="330"/>
        <end position="349"/>
    </location>
</feature>
<dbReference type="PANTHER" id="PTHR31632:SF2">
    <property type="entry name" value="PLASMA MEMBRANE IRON PERMEASE"/>
    <property type="match status" value="1"/>
</dbReference>
<evidence type="ECO:0000256" key="7">
    <source>
        <dbReference type="SAM" id="Phobius"/>
    </source>
</evidence>
<feature type="non-terminal residue" evidence="8">
    <location>
        <position position="503"/>
    </location>
</feature>
<dbReference type="Pfam" id="PF03239">
    <property type="entry name" value="FTR1"/>
    <property type="match status" value="2"/>
</dbReference>
<proteinExistence type="inferred from homology"/>
<dbReference type="Proteomes" id="UP001054857">
    <property type="component" value="Unassembled WGS sequence"/>
</dbReference>
<evidence type="ECO:0000313" key="9">
    <source>
        <dbReference type="Proteomes" id="UP001054857"/>
    </source>
</evidence>
<comment type="subcellular location">
    <subcellularLocation>
        <location evidence="1">Membrane</location>
        <topology evidence="1">Multi-pass membrane protein</topology>
    </subcellularLocation>
</comment>
<feature type="compositionally biased region" description="Low complexity" evidence="6">
    <location>
        <begin position="131"/>
        <end position="178"/>
    </location>
</feature>
<feature type="region of interest" description="Disordered" evidence="6">
    <location>
        <begin position="131"/>
        <end position="207"/>
    </location>
</feature>
<comment type="similarity">
    <text evidence="2">Belongs to the oxidase-dependent Fe transporter (OFeT) (TC 9.A.10.1) family.</text>
</comment>
<dbReference type="EMBL" id="BMAR01000001">
    <property type="protein sequence ID" value="GFR40538.1"/>
    <property type="molecule type" value="Genomic_DNA"/>
</dbReference>
<accession>A0AAD3DH23</accession>
<evidence type="ECO:0000256" key="5">
    <source>
        <dbReference type="ARBA" id="ARBA00023136"/>
    </source>
</evidence>
<feature type="transmembrane region" description="Helical" evidence="7">
    <location>
        <begin position="298"/>
        <end position="318"/>
    </location>
</feature>
<gene>
    <name evidence="8" type="ORF">Agub_g1111</name>
</gene>
<evidence type="ECO:0000256" key="4">
    <source>
        <dbReference type="ARBA" id="ARBA00022989"/>
    </source>
</evidence>
<evidence type="ECO:0000313" key="8">
    <source>
        <dbReference type="EMBL" id="GFR40538.1"/>
    </source>
</evidence>
<feature type="transmembrane region" description="Helical" evidence="7">
    <location>
        <begin position="45"/>
        <end position="70"/>
    </location>
</feature>
<keyword evidence="3 7" id="KW-0812">Transmembrane</keyword>
<evidence type="ECO:0008006" key="10">
    <source>
        <dbReference type="Google" id="ProtNLM"/>
    </source>
</evidence>
<dbReference type="AlphaFoldDB" id="A0AAD3DH23"/>
<feature type="transmembrane region" description="Helical" evidence="7">
    <location>
        <begin position="12"/>
        <end position="33"/>
    </location>
</feature>
<sequence>MVPVDKYFSVLALFILFRETIEASIICGVLLQFLNRAKPGLKRAVWYGVAAGVAVSIVFGIIFIAVYYTAKNNLFQGKNRDWFKGVISWVAALLITILGFAMLRFLGWEEKWKRRLTAAVAKKVPDVVAPAADTTPASDDPSTTTTTLATTTTTITTTAAVAPKDAGSSPAPAPASTSTFDSNNPLIPAATTPTPTTHKPALPASSSSCSSSATSLAQVIAKDPEAAIPAPTTAAAITAQPDDPTSMIVANADGELCDLSPPTRREMLNIFVLVFTTVLREGIESVVFLGGLSNVKVTAIPLPAFVGITAGCLVGIFLYFSGKQVKHIKWLIIGMAVVIFFIAAGQVNIGTDSLMRAGLFGYCSPWLDERPWYMVPMYDWSGCCADTDPTGTEPTNVQNRKRFFALARAIFGYQDKGTPVEVMSYACYWGLVFILAGLKAWQGTLFDADFKYKREQRKLAKEAKRREAEAAAAEAAKVEALEAGEGGMREEEGAEGIEAGQDG</sequence>
<reference evidence="8 9" key="1">
    <citation type="journal article" date="2021" name="Sci. Rep.">
        <title>Genome sequencing of the multicellular alga Astrephomene provides insights into convergent evolution of germ-soma differentiation.</title>
        <authorList>
            <person name="Yamashita S."/>
            <person name="Yamamoto K."/>
            <person name="Matsuzaki R."/>
            <person name="Suzuki S."/>
            <person name="Yamaguchi H."/>
            <person name="Hirooka S."/>
            <person name="Minakuchi Y."/>
            <person name="Miyagishima S."/>
            <person name="Kawachi M."/>
            <person name="Toyoda A."/>
            <person name="Nozaki H."/>
        </authorList>
    </citation>
    <scope>NUCLEOTIDE SEQUENCE [LARGE SCALE GENOMIC DNA]</scope>
    <source>
        <strain evidence="8 9">NIES-4017</strain>
    </source>
</reference>
<keyword evidence="9" id="KW-1185">Reference proteome</keyword>
<protein>
    <recommendedName>
        <fullName evidence="10">Iron permease FTR1</fullName>
    </recommendedName>
</protein>
<evidence type="ECO:0000256" key="3">
    <source>
        <dbReference type="ARBA" id="ARBA00022692"/>
    </source>
</evidence>
<keyword evidence="4 7" id="KW-1133">Transmembrane helix</keyword>
<organism evidence="8 9">
    <name type="scientific">Astrephomene gubernaculifera</name>
    <dbReference type="NCBI Taxonomy" id="47775"/>
    <lineage>
        <taxon>Eukaryota</taxon>
        <taxon>Viridiplantae</taxon>
        <taxon>Chlorophyta</taxon>
        <taxon>core chlorophytes</taxon>
        <taxon>Chlorophyceae</taxon>
        <taxon>CS clade</taxon>
        <taxon>Chlamydomonadales</taxon>
        <taxon>Astrephomenaceae</taxon>
        <taxon>Astrephomene</taxon>
    </lineage>
</organism>
<feature type="region of interest" description="Disordered" evidence="6">
    <location>
        <begin position="481"/>
        <end position="503"/>
    </location>
</feature>